<protein>
    <recommendedName>
        <fullName evidence="3">Uracil-DNA glycosylase-like domain-containing protein</fullName>
    </recommendedName>
</protein>
<evidence type="ECO:0008006" key="3">
    <source>
        <dbReference type="Google" id="ProtNLM"/>
    </source>
</evidence>
<organism evidence="1 2">
    <name type="scientific">Halomonas qaidamensis</name>
    <dbReference type="NCBI Taxonomy" id="2866211"/>
    <lineage>
        <taxon>Bacteria</taxon>
        <taxon>Pseudomonadati</taxon>
        <taxon>Pseudomonadota</taxon>
        <taxon>Gammaproteobacteria</taxon>
        <taxon>Oceanospirillales</taxon>
        <taxon>Halomonadaceae</taxon>
        <taxon>Halomonas</taxon>
    </lineage>
</organism>
<keyword evidence="2" id="KW-1185">Reference proteome</keyword>
<name>A0ABY6JS20_9GAMM</name>
<dbReference type="EMBL" id="CP080627">
    <property type="protein sequence ID" value="UYV19455.1"/>
    <property type="molecule type" value="Genomic_DNA"/>
</dbReference>
<gene>
    <name evidence="1" type="ORF">K1Y77_01895</name>
</gene>
<proteinExistence type="predicted"/>
<reference evidence="1 2" key="1">
    <citation type="journal article" date="2022" name="Antonie Van Leeuwenhoek">
        <title>Whole genome sequencing of the halophilic Halomonas qaidamensis XH36, a novel species strain with high ectoine production.</title>
        <authorList>
            <person name="Zhang T."/>
            <person name="Cui T."/>
            <person name="Cao Y."/>
            <person name="Li Y."/>
            <person name="Li F."/>
            <person name="Zhu D."/>
            <person name="Xing J."/>
        </authorList>
    </citation>
    <scope>NUCLEOTIDE SEQUENCE [LARGE SCALE GENOMIC DNA]</scope>
    <source>
        <strain evidence="1 2">XH36</strain>
    </source>
</reference>
<sequence>MIIFSCYADIIRSLPYLGNADHLPASLLIADSGNYQTFYAPFEHINREARITICGITPGLQQARNALNTASNCLQKGMSYSEALAQAKQTASFSGPMRSNLVAMLNHLGLPAWLGIDDSMQLFDRHAHLVHYTSALRNPVFVNGANFSGTPAMLKQPALRQQIETSLVEEVKALPNNLFLPLGPKVAEVFQMLVRHGILDRAQVLDGMPHPSGANAERIAYFLGRKPREALSSKVNPDKLDQAQRDLRTKIAALAC</sequence>
<dbReference type="Proteomes" id="UP001163082">
    <property type="component" value="Chromosome"/>
</dbReference>
<evidence type="ECO:0000313" key="2">
    <source>
        <dbReference type="Proteomes" id="UP001163082"/>
    </source>
</evidence>
<dbReference type="RefSeq" id="WP_264430045.1">
    <property type="nucleotide sequence ID" value="NZ_CP080627.1"/>
</dbReference>
<evidence type="ECO:0000313" key="1">
    <source>
        <dbReference type="EMBL" id="UYV19455.1"/>
    </source>
</evidence>
<accession>A0ABY6JS20</accession>